<evidence type="ECO:0000256" key="12">
    <source>
        <dbReference type="ARBA" id="ARBA00022777"/>
    </source>
</evidence>
<dbReference type="InterPro" id="IPR011009">
    <property type="entry name" value="Kinase-like_dom_sf"/>
</dbReference>
<dbReference type="PANTHER" id="PTHR48053:SF109">
    <property type="entry name" value="PROTEIN KINASE DOMAIN-CONTAINING PROTEIN"/>
    <property type="match status" value="1"/>
</dbReference>
<comment type="similarity">
    <text evidence="3">Belongs to the protein kinase superfamily. Ser/Thr protein kinase family.</text>
</comment>
<keyword evidence="11 20" id="KW-0547">Nucleotide-binding</keyword>
<dbReference type="Pfam" id="PF13855">
    <property type="entry name" value="LRR_8"/>
    <property type="match status" value="2"/>
</dbReference>
<keyword evidence="9" id="KW-0732">Signal</keyword>
<keyword evidence="6" id="KW-0433">Leucine-rich repeat</keyword>
<dbReference type="PANTHER" id="PTHR48053">
    <property type="entry name" value="LEUCINE RICH REPEAT FAMILY PROTEIN, EXPRESSED"/>
    <property type="match status" value="1"/>
</dbReference>
<accession>A0ABR2BQ25</accession>
<dbReference type="InterPro" id="IPR032675">
    <property type="entry name" value="LRR_dom_sf"/>
</dbReference>
<dbReference type="Pfam" id="PF23598">
    <property type="entry name" value="LRR_14"/>
    <property type="match status" value="1"/>
</dbReference>
<gene>
    <name evidence="23" type="ORF">V6N12_018334</name>
</gene>
<keyword evidence="8 21" id="KW-0812">Transmembrane</keyword>
<dbReference type="InterPro" id="IPR000719">
    <property type="entry name" value="Prot_kinase_dom"/>
</dbReference>
<evidence type="ECO:0000256" key="3">
    <source>
        <dbReference type="ARBA" id="ARBA00008684"/>
    </source>
</evidence>
<comment type="catalytic activity">
    <reaction evidence="19">
        <text>L-seryl-[protein] + ATP = O-phospho-L-seryl-[protein] + ADP + H(+)</text>
        <dbReference type="Rhea" id="RHEA:17989"/>
        <dbReference type="Rhea" id="RHEA-COMP:9863"/>
        <dbReference type="Rhea" id="RHEA-COMP:11604"/>
        <dbReference type="ChEBI" id="CHEBI:15378"/>
        <dbReference type="ChEBI" id="CHEBI:29999"/>
        <dbReference type="ChEBI" id="CHEBI:30616"/>
        <dbReference type="ChEBI" id="CHEBI:83421"/>
        <dbReference type="ChEBI" id="CHEBI:456216"/>
        <dbReference type="EC" id="2.7.11.1"/>
    </reaction>
</comment>
<comment type="catalytic activity">
    <reaction evidence="18">
        <text>L-threonyl-[protein] + ATP = O-phospho-L-threonyl-[protein] + ADP + H(+)</text>
        <dbReference type="Rhea" id="RHEA:46608"/>
        <dbReference type="Rhea" id="RHEA-COMP:11060"/>
        <dbReference type="Rhea" id="RHEA-COMP:11605"/>
        <dbReference type="ChEBI" id="CHEBI:15378"/>
        <dbReference type="ChEBI" id="CHEBI:30013"/>
        <dbReference type="ChEBI" id="CHEBI:30616"/>
        <dbReference type="ChEBI" id="CHEBI:61977"/>
        <dbReference type="ChEBI" id="CHEBI:456216"/>
        <dbReference type="EC" id="2.7.11.1"/>
    </reaction>
</comment>
<keyword evidence="15 21" id="KW-0472">Membrane</keyword>
<evidence type="ECO:0000256" key="6">
    <source>
        <dbReference type="ARBA" id="ARBA00022614"/>
    </source>
</evidence>
<dbReference type="PROSITE" id="PS00108">
    <property type="entry name" value="PROTEIN_KINASE_ST"/>
    <property type="match status" value="1"/>
</dbReference>
<organism evidence="23 24">
    <name type="scientific">Hibiscus sabdariffa</name>
    <name type="common">roselle</name>
    <dbReference type="NCBI Taxonomy" id="183260"/>
    <lineage>
        <taxon>Eukaryota</taxon>
        <taxon>Viridiplantae</taxon>
        <taxon>Streptophyta</taxon>
        <taxon>Embryophyta</taxon>
        <taxon>Tracheophyta</taxon>
        <taxon>Spermatophyta</taxon>
        <taxon>Magnoliopsida</taxon>
        <taxon>eudicotyledons</taxon>
        <taxon>Gunneridae</taxon>
        <taxon>Pentapetalae</taxon>
        <taxon>rosids</taxon>
        <taxon>malvids</taxon>
        <taxon>Malvales</taxon>
        <taxon>Malvaceae</taxon>
        <taxon>Malvoideae</taxon>
        <taxon>Hibiscus</taxon>
    </lineage>
</organism>
<keyword evidence="13 20" id="KW-0067">ATP-binding</keyword>
<dbReference type="CDD" id="cd14066">
    <property type="entry name" value="STKc_IRAK"/>
    <property type="match status" value="1"/>
</dbReference>
<comment type="subcellular location">
    <subcellularLocation>
        <location evidence="1">Cell membrane</location>
    </subcellularLocation>
    <subcellularLocation>
        <location evidence="2">Membrane</location>
        <topology evidence="2">Single-pass type I membrane protein</topology>
    </subcellularLocation>
</comment>
<dbReference type="Gene3D" id="3.30.200.20">
    <property type="entry name" value="Phosphorylase Kinase, domain 1"/>
    <property type="match status" value="1"/>
</dbReference>
<dbReference type="PROSITE" id="PS50011">
    <property type="entry name" value="PROTEIN_KINASE_DOM"/>
    <property type="match status" value="1"/>
</dbReference>
<feature type="domain" description="Protein kinase" evidence="22">
    <location>
        <begin position="743"/>
        <end position="1027"/>
    </location>
</feature>
<evidence type="ECO:0000256" key="9">
    <source>
        <dbReference type="ARBA" id="ARBA00022729"/>
    </source>
</evidence>
<evidence type="ECO:0000256" key="13">
    <source>
        <dbReference type="ARBA" id="ARBA00022840"/>
    </source>
</evidence>
<reference evidence="23 24" key="1">
    <citation type="journal article" date="2024" name="G3 (Bethesda)">
        <title>Genome assembly of Hibiscus sabdariffa L. provides insights into metabolisms of medicinal natural products.</title>
        <authorList>
            <person name="Kim T."/>
        </authorList>
    </citation>
    <scope>NUCLEOTIDE SEQUENCE [LARGE SCALE GENOMIC DNA]</scope>
    <source>
        <strain evidence="23">TK-2024</strain>
        <tissue evidence="23">Old leaves</tissue>
    </source>
</reference>
<comment type="caution">
    <text evidence="23">The sequence shown here is derived from an EMBL/GenBank/DDBJ whole genome shotgun (WGS) entry which is preliminary data.</text>
</comment>
<sequence length="1075" mass="119515">MTWTECFQALTDPHTKSRIPWLAASKPNSGQLPLDNGGLYKCKLNNSYKSRLGRGQCQAKMSQLCLSIFLLLFVSMPIEATSQAIDTERTVLLKLKQQLGNPTSLAHWNKSSSPCDWPEINCTTNSVTEVHLRDKNITLSVPPTICGLKNLTYLDLYNNFIPGEFPTLYNCSKLQFLDLSQNYFVGPIPDEIDRLSTLVYLDISGNNFSGDIPPSIGRLPALNTLSIVQNQFNGTFPKEIGNLSNLEVLEMAYNEFVPMKIPREFGQLTKLLYLWMTQTNLIGEIPESFNNLSDLKHLDLAINNLEGAICSRLFSLKNLTDVYLFHNKLSGEIPKAVDALRLIEIDLSMNDLTGSIPEEFGKLQQLESLNLAYNQLTGELPTSISQLPSLRDFRIFQNKLSGVLPSEFGLHSELEGFEVSENQFSGPLPENLCAGGVLQGVIAYTNNLNGRIPESLGNCPTLRTIQLHNNKFSGEIPQRLWTTFNLSTLLLTNNSFSGKLPSRLAWNVSRIEISNNKFSGEIPTSIASWSNLVVFQASNNLFSGKIPKEITSLSRLTTLLLEGNDFSGELPSEIISWRSLTTLDVSNNKLTGEIPVAIGSLPDLLNLDLSENQFSGGIPSEIGNLRLTSLNLSSNQLVGKIPKQLNNLAFETSFLQNSDLCADHPVLKLPDCNSKLRQPDKLSSKCIVMIVALSILASTIILLLSLFLVRDYRRKKHGQYLATWKLTSFQRLGFTKGNILSDLTENNLIGSGGSGKVYRIIVNRSGESVAVKKIWNSKRVDHKLEKEFLAEVEILSNIRHSNIVKLLCCISSEDSKLLVYEYMKNRSLDRWLHGNTRSPIPGMNSVHHDVLDWPRRLQIAVGAAQGLCYMHHECHAPIIHRDVKSSNILLDSEFNAKIADFGLAKMLTRHASAQSMSTVTGSFGYLAPEYAYTTKVNAKVDVYSFGVVLLELVTGREANSADENMNLTEWAWQHFSEDKPIVEILDPLVKETSYLEEMILVYKVGILCTHASPSNRPSMKEVSHILHDCCLPNGHAAKNAGSNFDVAPLLGSNSPYLSSYEHSKKGSGDNMINII</sequence>
<keyword evidence="10" id="KW-0677">Repeat</keyword>
<evidence type="ECO:0000256" key="8">
    <source>
        <dbReference type="ARBA" id="ARBA00022692"/>
    </source>
</evidence>
<evidence type="ECO:0000256" key="19">
    <source>
        <dbReference type="ARBA" id="ARBA00048679"/>
    </source>
</evidence>
<keyword evidence="12" id="KW-0418">Kinase</keyword>
<evidence type="ECO:0000256" key="21">
    <source>
        <dbReference type="SAM" id="Phobius"/>
    </source>
</evidence>
<dbReference type="InterPro" id="IPR017441">
    <property type="entry name" value="Protein_kinase_ATP_BS"/>
</dbReference>
<dbReference type="SUPFAM" id="SSF52058">
    <property type="entry name" value="L domain-like"/>
    <property type="match status" value="2"/>
</dbReference>
<dbReference type="EC" id="2.7.11.1" evidence="4"/>
<dbReference type="SMART" id="SM00220">
    <property type="entry name" value="S_TKc"/>
    <property type="match status" value="1"/>
</dbReference>
<dbReference type="PROSITE" id="PS00107">
    <property type="entry name" value="PROTEIN_KINASE_ATP"/>
    <property type="match status" value="1"/>
</dbReference>
<name>A0ABR2BQ25_9ROSI</name>
<evidence type="ECO:0000256" key="1">
    <source>
        <dbReference type="ARBA" id="ARBA00004236"/>
    </source>
</evidence>
<evidence type="ECO:0000256" key="5">
    <source>
        <dbReference type="ARBA" id="ARBA00022527"/>
    </source>
</evidence>
<evidence type="ECO:0000313" key="23">
    <source>
        <dbReference type="EMBL" id="KAK8509252.1"/>
    </source>
</evidence>
<evidence type="ECO:0000256" key="7">
    <source>
        <dbReference type="ARBA" id="ARBA00022679"/>
    </source>
</evidence>
<evidence type="ECO:0000256" key="18">
    <source>
        <dbReference type="ARBA" id="ARBA00047899"/>
    </source>
</evidence>
<dbReference type="InterPro" id="IPR051716">
    <property type="entry name" value="Plant_RL_S/T_kinase"/>
</dbReference>
<dbReference type="Gene3D" id="3.80.10.10">
    <property type="entry name" value="Ribonuclease Inhibitor"/>
    <property type="match status" value="3"/>
</dbReference>
<proteinExistence type="inferred from homology"/>
<feature type="binding site" evidence="20">
    <location>
        <position position="773"/>
    </location>
    <ligand>
        <name>ATP</name>
        <dbReference type="ChEBI" id="CHEBI:30616"/>
    </ligand>
</feature>
<evidence type="ECO:0000259" key="22">
    <source>
        <dbReference type="PROSITE" id="PS50011"/>
    </source>
</evidence>
<dbReference type="EMBL" id="JBBPBM010000093">
    <property type="protein sequence ID" value="KAK8509252.1"/>
    <property type="molecule type" value="Genomic_DNA"/>
</dbReference>
<dbReference type="InterPro" id="IPR013210">
    <property type="entry name" value="LRR_N_plant-typ"/>
</dbReference>
<evidence type="ECO:0000313" key="24">
    <source>
        <dbReference type="Proteomes" id="UP001472677"/>
    </source>
</evidence>
<feature type="transmembrane region" description="Helical" evidence="21">
    <location>
        <begin position="687"/>
        <end position="709"/>
    </location>
</feature>
<evidence type="ECO:0000256" key="4">
    <source>
        <dbReference type="ARBA" id="ARBA00012513"/>
    </source>
</evidence>
<keyword evidence="17" id="KW-0325">Glycoprotein</keyword>
<keyword evidence="16" id="KW-0675">Receptor</keyword>
<evidence type="ECO:0000256" key="2">
    <source>
        <dbReference type="ARBA" id="ARBA00004479"/>
    </source>
</evidence>
<dbReference type="Pfam" id="PF00069">
    <property type="entry name" value="Pkinase"/>
    <property type="match status" value="1"/>
</dbReference>
<dbReference type="SUPFAM" id="SSF56112">
    <property type="entry name" value="Protein kinase-like (PK-like)"/>
    <property type="match status" value="1"/>
</dbReference>
<dbReference type="Proteomes" id="UP001472677">
    <property type="component" value="Unassembled WGS sequence"/>
</dbReference>
<dbReference type="InterPro" id="IPR001611">
    <property type="entry name" value="Leu-rich_rpt"/>
</dbReference>
<evidence type="ECO:0000256" key="15">
    <source>
        <dbReference type="ARBA" id="ARBA00023136"/>
    </source>
</evidence>
<dbReference type="SMART" id="SM00369">
    <property type="entry name" value="LRR_TYP"/>
    <property type="match status" value="7"/>
</dbReference>
<keyword evidence="5" id="KW-0723">Serine/threonine-protein kinase</keyword>
<evidence type="ECO:0000256" key="14">
    <source>
        <dbReference type="ARBA" id="ARBA00022989"/>
    </source>
</evidence>
<dbReference type="InterPro" id="IPR055414">
    <property type="entry name" value="LRR_R13L4/SHOC2-like"/>
</dbReference>
<evidence type="ECO:0000256" key="10">
    <source>
        <dbReference type="ARBA" id="ARBA00022737"/>
    </source>
</evidence>
<dbReference type="Pfam" id="PF08263">
    <property type="entry name" value="LRRNT_2"/>
    <property type="match status" value="1"/>
</dbReference>
<evidence type="ECO:0000256" key="11">
    <source>
        <dbReference type="ARBA" id="ARBA00022741"/>
    </source>
</evidence>
<evidence type="ECO:0000256" key="20">
    <source>
        <dbReference type="PROSITE-ProRule" id="PRU10141"/>
    </source>
</evidence>
<keyword evidence="7" id="KW-0808">Transferase</keyword>
<dbReference type="Gene3D" id="1.10.510.10">
    <property type="entry name" value="Transferase(Phosphotransferase) domain 1"/>
    <property type="match status" value="1"/>
</dbReference>
<evidence type="ECO:0000256" key="17">
    <source>
        <dbReference type="ARBA" id="ARBA00023180"/>
    </source>
</evidence>
<dbReference type="InterPro" id="IPR003591">
    <property type="entry name" value="Leu-rich_rpt_typical-subtyp"/>
</dbReference>
<evidence type="ECO:0000256" key="16">
    <source>
        <dbReference type="ARBA" id="ARBA00023170"/>
    </source>
</evidence>
<protein>
    <recommendedName>
        <fullName evidence="4">non-specific serine/threonine protein kinase</fullName>
        <ecNumber evidence="4">2.7.11.1</ecNumber>
    </recommendedName>
</protein>
<keyword evidence="14 21" id="KW-1133">Transmembrane helix</keyword>
<dbReference type="InterPro" id="IPR008271">
    <property type="entry name" value="Ser/Thr_kinase_AS"/>
</dbReference>
<keyword evidence="24" id="KW-1185">Reference proteome</keyword>